<dbReference type="GO" id="GO:0036158">
    <property type="term" value="P:outer dynein arm assembly"/>
    <property type="evidence" value="ECO:0007669"/>
    <property type="project" value="TreeGrafter"/>
</dbReference>
<dbReference type="GO" id="GO:0045503">
    <property type="term" value="F:dynein light chain binding"/>
    <property type="evidence" value="ECO:0007669"/>
    <property type="project" value="TreeGrafter"/>
</dbReference>
<dbReference type="GO" id="GO:0036157">
    <property type="term" value="C:outer dynein arm"/>
    <property type="evidence" value="ECO:0007669"/>
    <property type="project" value="TreeGrafter"/>
</dbReference>
<keyword evidence="4" id="KW-0853">WD repeat</keyword>
<dbReference type="SUPFAM" id="SSF50978">
    <property type="entry name" value="WD40 repeat-like"/>
    <property type="match status" value="1"/>
</dbReference>
<protein>
    <submittedName>
        <fullName evidence="12">Dynein intermediate chain ciliary-like isoform X2</fullName>
    </submittedName>
</protein>
<dbReference type="InterPro" id="IPR015943">
    <property type="entry name" value="WD40/YVTN_repeat-like_dom_sf"/>
</dbReference>
<feature type="compositionally biased region" description="Basic and acidic residues" evidence="11">
    <location>
        <begin position="15"/>
        <end position="25"/>
    </location>
</feature>
<evidence type="ECO:0000313" key="13">
    <source>
        <dbReference type="Proteomes" id="UP000276133"/>
    </source>
</evidence>
<keyword evidence="6" id="KW-0677">Repeat</keyword>
<feature type="non-terminal residue" evidence="12">
    <location>
        <position position="457"/>
    </location>
</feature>
<evidence type="ECO:0000256" key="6">
    <source>
        <dbReference type="ARBA" id="ARBA00022737"/>
    </source>
</evidence>
<comment type="caution">
    <text evidence="12">The sequence shown here is derived from an EMBL/GenBank/DDBJ whole genome shotgun (WGS) entry which is preliminary data.</text>
</comment>
<dbReference type="PANTHER" id="PTHR12442">
    <property type="entry name" value="DYNEIN INTERMEDIATE CHAIN"/>
    <property type="match status" value="1"/>
</dbReference>
<keyword evidence="10" id="KW-0966">Cell projection</keyword>
<keyword evidence="7" id="KW-0243">Dynein</keyword>
<evidence type="ECO:0000256" key="8">
    <source>
        <dbReference type="ARBA" id="ARBA00023175"/>
    </source>
</evidence>
<feature type="region of interest" description="Disordered" evidence="11">
    <location>
        <begin position="1"/>
        <end position="33"/>
    </location>
</feature>
<dbReference type="OrthoDB" id="10261376at2759"/>
<keyword evidence="13" id="KW-1185">Reference proteome</keyword>
<evidence type="ECO:0000313" key="12">
    <source>
        <dbReference type="EMBL" id="RNA36800.1"/>
    </source>
</evidence>
<name>A0A3M7SMB4_BRAPC</name>
<keyword evidence="3" id="KW-0963">Cytoplasm</keyword>
<dbReference type="EMBL" id="REGN01001123">
    <property type="protein sequence ID" value="RNA36800.1"/>
    <property type="molecule type" value="Genomic_DNA"/>
</dbReference>
<sequence>MEKNRPKKKIVLVKADQKEKERRDYSNLPAPSDQVKLKPDDLLEEIARILTIKKNEQPTNNVCYSNKQKKWVQIPKKDDSHIYLNYEGNYFFKNSQDAKIYLLEKEKIEAKRRLFYDPKIVDDYIDKDNVRKFRVLKNDFNFASRRTQTKSIVTREAESQTDAAKKINFSDNISPYIISRIYEEDFANNAKLGQKSMRAKKTAIVSVSKLKPKIFDAQEQKIQQNERFKKSAMILERMISQNNLQDIVIDYKHWDDEADIYRTEGSLLPLWKFSNNLTKRRAITAISWSTYYSDLFAVATGSCNNFLKKTPGSIICFTLKNPNNPQFKIETSLSCMTIQFNPREPYLLAAGFYDGSVYLYDLRLINNQKKTKYYYKSEARHYGPVWQVQWLPPNSEQYENFISVSADSRIFNWELKKNILVGTQINFLKVFGNDPKIKYSDEFKQSQLRLIGDLEKK</sequence>
<gene>
    <name evidence="12" type="ORF">BpHYR1_014278</name>
</gene>
<evidence type="ECO:0000256" key="3">
    <source>
        <dbReference type="ARBA" id="ARBA00022490"/>
    </source>
</evidence>
<evidence type="ECO:0000256" key="9">
    <source>
        <dbReference type="ARBA" id="ARBA00023212"/>
    </source>
</evidence>
<dbReference type="Gene3D" id="2.130.10.10">
    <property type="entry name" value="YVTN repeat-like/Quinoprotein amine dehydrogenase"/>
    <property type="match status" value="1"/>
</dbReference>
<evidence type="ECO:0000256" key="7">
    <source>
        <dbReference type="ARBA" id="ARBA00023017"/>
    </source>
</evidence>
<dbReference type="GO" id="GO:0005874">
    <property type="term" value="C:microtubule"/>
    <property type="evidence" value="ECO:0007669"/>
    <property type="project" value="UniProtKB-KW"/>
</dbReference>
<evidence type="ECO:0000256" key="4">
    <source>
        <dbReference type="ARBA" id="ARBA00022574"/>
    </source>
</evidence>
<dbReference type="GO" id="GO:0045504">
    <property type="term" value="F:dynein heavy chain binding"/>
    <property type="evidence" value="ECO:0007669"/>
    <property type="project" value="TreeGrafter"/>
</dbReference>
<dbReference type="AlphaFoldDB" id="A0A3M7SMB4"/>
<evidence type="ECO:0000256" key="2">
    <source>
        <dbReference type="ARBA" id="ARBA00011059"/>
    </source>
</evidence>
<feature type="compositionally biased region" description="Basic residues" evidence="11">
    <location>
        <begin position="1"/>
        <end position="11"/>
    </location>
</feature>
<keyword evidence="5" id="KW-0493">Microtubule</keyword>
<dbReference type="GO" id="GO:0003341">
    <property type="term" value="P:cilium movement"/>
    <property type="evidence" value="ECO:0007669"/>
    <property type="project" value="TreeGrafter"/>
</dbReference>
<dbReference type="InterPro" id="IPR001680">
    <property type="entry name" value="WD40_rpt"/>
</dbReference>
<dbReference type="SMART" id="SM00320">
    <property type="entry name" value="WD40"/>
    <property type="match status" value="2"/>
</dbReference>
<evidence type="ECO:0000256" key="10">
    <source>
        <dbReference type="ARBA" id="ARBA00023273"/>
    </source>
</evidence>
<dbReference type="InterPro" id="IPR050687">
    <property type="entry name" value="Dynein_IC"/>
</dbReference>
<comment type="subcellular location">
    <subcellularLocation>
        <location evidence="1">Cytoplasm</location>
        <location evidence="1">Cytoskeleton</location>
        <location evidence="1">Cilium axoneme</location>
    </subcellularLocation>
</comment>
<organism evidence="12 13">
    <name type="scientific">Brachionus plicatilis</name>
    <name type="common">Marine rotifer</name>
    <name type="synonym">Brachionus muelleri</name>
    <dbReference type="NCBI Taxonomy" id="10195"/>
    <lineage>
        <taxon>Eukaryota</taxon>
        <taxon>Metazoa</taxon>
        <taxon>Spiralia</taxon>
        <taxon>Gnathifera</taxon>
        <taxon>Rotifera</taxon>
        <taxon>Eurotatoria</taxon>
        <taxon>Monogononta</taxon>
        <taxon>Pseudotrocha</taxon>
        <taxon>Ploima</taxon>
        <taxon>Brachionidae</taxon>
        <taxon>Brachionus</taxon>
    </lineage>
</organism>
<evidence type="ECO:0000256" key="5">
    <source>
        <dbReference type="ARBA" id="ARBA00022701"/>
    </source>
</evidence>
<dbReference type="STRING" id="10195.A0A3M7SMB4"/>
<dbReference type="PANTHER" id="PTHR12442:SF11">
    <property type="entry name" value="DYNEIN AXONEMAL INTERMEDIATE CHAIN 1"/>
    <property type="match status" value="1"/>
</dbReference>
<keyword evidence="8" id="KW-0505">Motor protein</keyword>
<proteinExistence type="inferred from homology"/>
<dbReference type="Proteomes" id="UP000276133">
    <property type="component" value="Unassembled WGS sequence"/>
</dbReference>
<evidence type="ECO:0000256" key="11">
    <source>
        <dbReference type="SAM" id="MobiDB-lite"/>
    </source>
</evidence>
<comment type="similarity">
    <text evidence="2">Belongs to the dynein intermediate chain family.</text>
</comment>
<evidence type="ECO:0000256" key="1">
    <source>
        <dbReference type="ARBA" id="ARBA00004430"/>
    </source>
</evidence>
<reference evidence="12 13" key="1">
    <citation type="journal article" date="2018" name="Sci. Rep.">
        <title>Genomic signatures of local adaptation to the degree of environmental predictability in rotifers.</title>
        <authorList>
            <person name="Franch-Gras L."/>
            <person name="Hahn C."/>
            <person name="Garcia-Roger E.M."/>
            <person name="Carmona M.J."/>
            <person name="Serra M."/>
            <person name="Gomez A."/>
        </authorList>
    </citation>
    <scope>NUCLEOTIDE SEQUENCE [LARGE SCALE GENOMIC DNA]</scope>
    <source>
        <strain evidence="12">HYR1</strain>
    </source>
</reference>
<keyword evidence="9" id="KW-0206">Cytoskeleton</keyword>
<dbReference type="InterPro" id="IPR036322">
    <property type="entry name" value="WD40_repeat_dom_sf"/>
</dbReference>
<accession>A0A3M7SMB4</accession>